<dbReference type="Gene3D" id="3.30.200.20">
    <property type="entry name" value="Phosphorylase Kinase, domain 1"/>
    <property type="match status" value="1"/>
</dbReference>
<accession>A0A9W6LJ30</accession>
<dbReference type="InterPro" id="IPR051678">
    <property type="entry name" value="AGP_Transferase"/>
</dbReference>
<evidence type="ECO:0000313" key="2">
    <source>
        <dbReference type="EMBL" id="GLI45030.1"/>
    </source>
</evidence>
<organism evidence="2 3">
    <name type="scientific">Glycomyces algeriensis</name>
    <dbReference type="NCBI Taxonomy" id="256037"/>
    <lineage>
        <taxon>Bacteria</taxon>
        <taxon>Bacillati</taxon>
        <taxon>Actinomycetota</taxon>
        <taxon>Actinomycetes</taxon>
        <taxon>Glycomycetales</taxon>
        <taxon>Glycomycetaceae</taxon>
        <taxon>Glycomyces</taxon>
    </lineage>
</organism>
<feature type="domain" description="Aminoglycoside phosphotransferase" evidence="1">
    <location>
        <begin position="27"/>
        <end position="252"/>
    </location>
</feature>
<dbReference type="InterPro" id="IPR002575">
    <property type="entry name" value="Aminoglycoside_PTrfase"/>
</dbReference>
<sequence length="291" mass="31510">MSDWAIDEYLLCELLEEQHPDLAGLELKSVDGGWSNQMWRLGPDLAVRIPRHEGAPELLEREHRLVPGIAPRLPLPVPVPTRLGRLTERFPHTWLIATWVHGTPADIAPITDAESATVLAEFLTALHTDGPETPANDGRGAPLAAMDDHFEQALARHRGIDADRARAIWRGALEAPQRDQPDVWLHGDLHPANVVVDDGALAGVIDFGDVFVGDPAVDLAAAWILLPDGAAEPFFNAYKAAEESVVLRARGRALIKALVLLDIGVAGELGRPGGKPTWKPSGEAALARILR</sequence>
<dbReference type="SUPFAM" id="SSF56112">
    <property type="entry name" value="Protein kinase-like (PK-like)"/>
    <property type="match status" value="1"/>
</dbReference>
<evidence type="ECO:0000259" key="1">
    <source>
        <dbReference type="Pfam" id="PF01636"/>
    </source>
</evidence>
<dbReference type="RefSeq" id="WP_270115807.1">
    <property type="nucleotide sequence ID" value="NZ_BSDT01000001.1"/>
</dbReference>
<dbReference type="CDD" id="cd05155">
    <property type="entry name" value="APH_ChoK_like_1"/>
    <property type="match status" value="1"/>
</dbReference>
<dbReference type="AlphaFoldDB" id="A0A9W6LJ30"/>
<protein>
    <recommendedName>
        <fullName evidence="1">Aminoglycoside phosphotransferase domain-containing protein</fullName>
    </recommendedName>
</protein>
<dbReference type="Gene3D" id="3.90.1200.10">
    <property type="match status" value="1"/>
</dbReference>
<reference evidence="2" key="1">
    <citation type="submission" date="2022-12" db="EMBL/GenBank/DDBJ databases">
        <title>Reference genome sequencing for broad-spectrum identification of bacterial and archaeal isolates by mass spectrometry.</title>
        <authorList>
            <person name="Sekiguchi Y."/>
            <person name="Tourlousse D.M."/>
        </authorList>
    </citation>
    <scope>NUCLEOTIDE SEQUENCE</scope>
    <source>
        <strain evidence="2">LLR39Z86</strain>
    </source>
</reference>
<dbReference type="PANTHER" id="PTHR21310">
    <property type="entry name" value="AMINOGLYCOSIDE PHOSPHOTRANSFERASE-RELATED-RELATED"/>
    <property type="match status" value="1"/>
</dbReference>
<dbReference type="PANTHER" id="PTHR21310:SF42">
    <property type="entry name" value="BIFUNCTIONAL AAC_APH"/>
    <property type="match status" value="1"/>
</dbReference>
<comment type="caution">
    <text evidence="2">The sequence shown here is derived from an EMBL/GenBank/DDBJ whole genome shotgun (WGS) entry which is preliminary data.</text>
</comment>
<gene>
    <name evidence="2" type="ORF">GALLR39Z86_48800</name>
</gene>
<keyword evidence="3" id="KW-1185">Reference proteome</keyword>
<dbReference type="InterPro" id="IPR011009">
    <property type="entry name" value="Kinase-like_dom_sf"/>
</dbReference>
<dbReference type="EMBL" id="BSDT01000001">
    <property type="protein sequence ID" value="GLI45030.1"/>
    <property type="molecule type" value="Genomic_DNA"/>
</dbReference>
<proteinExistence type="predicted"/>
<name>A0A9W6LJ30_9ACTN</name>
<evidence type="ECO:0000313" key="3">
    <source>
        <dbReference type="Proteomes" id="UP001144313"/>
    </source>
</evidence>
<dbReference type="Pfam" id="PF01636">
    <property type="entry name" value="APH"/>
    <property type="match status" value="1"/>
</dbReference>
<dbReference type="Proteomes" id="UP001144313">
    <property type="component" value="Unassembled WGS sequence"/>
</dbReference>